<dbReference type="Gene3D" id="3.40.830.10">
    <property type="entry name" value="LigB-like"/>
    <property type="match status" value="1"/>
</dbReference>
<evidence type="ECO:0000259" key="1">
    <source>
        <dbReference type="Pfam" id="PF02900"/>
    </source>
</evidence>
<name>A0ABZ2P790_9BRAD</name>
<accession>A0ABZ2P790</accession>
<proteinExistence type="predicted"/>
<dbReference type="Pfam" id="PF02900">
    <property type="entry name" value="LigB"/>
    <property type="match status" value="1"/>
</dbReference>
<dbReference type="SUPFAM" id="SSF53213">
    <property type="entry name" value="LigB-like"/>
    <property type="match status" value="1"/>
</dbReference>
<sequence length="297" mass="32883">MGKIVAAALVSHVPPLALPTNRRISPDGEDTDLVKGFERIRTRLDEVKPDVFVIVDSHWFTTSEHVVAGAARHRGTLTAEELPSLINGMAYDYPGAVALGAACEQAGARRGNFHSISDRPQIVNVTDVHLPHHYSTINVVAHLRHDNEKILAASVCQTAKPDNFMEFGATIREAIDQVDCRVAIFGSGAMSHRFHPFDKIVSAISLSYQPHGISSTDAYEYDMRVLELWKEGRHADVLERYPDYMRFFPEAWFGHYLIMLGALGGAKCKGAGHPMSRYENHVGTGNIHVWFDVAGVQ</sequence>
<reference evidence="2" key="2">
    <citation type="submission" date="2024-03" db="EMBL/GenBank/DDBJ databases">
        <authorList>
            <person name="Bromfield E.S.P."/>
            <person name="Cloutier S."/>
        </authorList>
    </citation>
    <scope>NUCLEOTIDE SEQUENCE</scope>
    <source>
        <strain evidence="2">5S5</strain>
    </source>
</reference>
<reference evidence="2" key="1">
    <citation type="journal article" date="2021" name="Int. J. Syst. Evol. Microbiol.">
        <title>Bradyrhizobium septentrionale sp. nov. (sv. septentrionale) and Bradyrhizobium quebecense sp. nov. (sv. septentrionale) associated with legumes native to Canada possess rearranged symbiosis genes and numerous insertion sequences.</title>
        <authorList>
            <person name="Bromfield E.S.P."/>
            <person name="Cloutier S."/>
        </authorList>
    </citation>
    <scope>NUCLEOTIDE SEQUENCE</scope>
    <source>
        <strain evidence="2">5S5</strain>
    </source>
</reference>
<dbReference type="InterPro" id="IPR004183">
    <property type="entry name" value="Xdiol_dOase_suB"/>
</dbReference>
<dbReference type="RefSeq" id="WP_338834645.1">
    <property type="nucleotide sequence ID" value="NZ_CP147711.1"/>
</dbReference>
<evidence type="ECO:0000313" key="2">
    <source>
        <dbReference type="EMBL" id="WXC82595.1"/>
    </source>
</evidence>
<gene>
    <name evidence="2" type="ORF">WDK88_13935</name>
</gene>
<keyword evidence="3" id="KW-1185">Reference proteome</keyword>
<feature type="domain" description="Extradiol ring-cleavage dioxygenase class III enzyme subunit B" evidence="1">
    <location>
        <begin position="7"/>
        <end position="271"/>
    </location>
</feature>
<organism evidence="2 3">
    <name type="scientific">Bradyrhizobium septentrionale</name>
    <dbReference type="NCBI Taxonomy" id="1404411"/>
    <lineage>
        <taxon>Bacteria</taxon>
        <taxon>Pseudomonadati</taxon>
        <taxon>Pseudomonadota</taxon>
        <taxon>Alphaproteobacteria</taxon>
        <taxon>Hyphomicrobiales</taxon>
        <taxon>Nitrobacteraceae</taxon>
        <taxon>Bradyrhizobium</taxon>
    </lineage>
</organism>
<dbReference type="Proteomes" id="UP001432046">
    <property type="component" value="Chromosome"/>
</dbReference>
<protein>
    <recommendedName>
        <fullName evidence="1">Extradiol ring-cleavage dioxygenase class III enzyme subunit B domain-containing protein</fullName>
    </recommendedName>
</protein>
<evidence type="ECO:0000313" key="3">
    <source>
        <dbReference type="Proteomes" id="UP001432046"/>
    </source>
</evidence>
<dbReference type="EMBL" id="CP147711">
    <property type="protein sequence ID" value="WXC82595.1"/>
    <property type="molecule type" value="Genomic_DNA"/>
</dbReference>